<evidence type="ECO:0008006" key="5">
    <source>
        <dbReference type="Google" id="ProtNLM"/>
    </source>
</evidence>
<feature type="compositionally biased region" description="Low complexity" evidence="2">
    <location>
        <begin position="67"/>
        <end position="76"/>
    </location>
</feature>
<sequence>MINSPSRKETGFSETKPRLQRSSPQLQYVSEESNFGSKLTPTMSKQNPTNESQLQMTSQKYPTCLHNNNSGNNNSSTVQQKQTTSNSPEIHFSHDQRVVTFGTKPNTTNTTSNLSVVPSSEDDEWDSETEDLNIVSAEINKSQQLVYKENFHDYFSQFNVNNHNYELGDDEGIFSVSSINGGLAEDNSLSLAQELSPRHSIRVSRSLDLRVVAAHAEMVALGPRPTIRLGAVNRQPITAKQTSIGSPELSNTMVTSLWGTNSKASELARRGATIIMACRNMERANEARTRLLEMYGKINEKSEETDVACSQVKSSLKPIFWNQLIIEQLDLGSLKSIREFVDRIKSTYKKIDFLINNAGIILQNYTTTEDGFEMTMGVNYFGPFLLTELLLPLLKNATPSRIINVSSALHENGCILKPDLQYSKKNYEAMKAYSVSKLANVIHAIELSERLKDSGIVVVSLHPGAIKTELMRNLTYFPMNVLKPLIRSVLTTPWKGAQTTLYTALTDNLIPGGYYSNCTLKIPSKYARKVEDRKWFWNKTCELLNIQCDN</sequence>
<reference evidence="4" key="2">
    <citation type="submission" date="2023-11" db="UniProtKB">
        <authorList>
            <consortium name="WormBaseParasite"/>
        </authorList>
    </citation>
    <scope>IDENTIFICATION</scope>
</reference>
<name>A0AA85ERA2_9TREM</name>
<feature type="compositionally biased region" description="Polar residues" evidence="2">
    <location>
        <begin position="77"/>
        <end position="88"/>
    </location>
</feature>
<reference evidence="3" key="1">
    <citation type="submission" date="2022-06" db="EMBL/GenBank/DDBJ databases">
        <authorList>
            <person name="Berger JAMES D."/>
            <person name="Berger JAMES D."/>
        </authorList>
    </citation>
    <scope>NUCLEOTIDE SEQUENCE [LARGE SCALE GENOMIC DNA]</scope>
</reference>
<feature type="compositionally biased region" description="Polar residues" evidence="2">
    <location>
        <begin position="20"/>
        <end position="61"/>
    </location>
</feature>
<evidence type="ECO:0000313" key="4">
    <source>
        <dbReference type="WBParaSite" id="SRDH1_19830.1"/>
    </source>
</evidence>
<dbReference type="PRINTS" id="PR00081">
    <property type="entry name" value="GDHRDH"/>
</dbReference>
<dbReference type="InterPro" id="IPR002347">
    <property type="entry name" value="SDR_fam"/>
</dbReference>
<dbReference type="InterPro" id="IPR036291">
    <property type="entry name" value="NAD(P)-bd_dom_sf"/>
</dbReference>
<dbReference type="PANTHER" id="PTHR43157">
    <property type="entry name" value="PHOSPHATIDYLINOSITOL-GLYCAN BIOSYNTHESIS CLASS F PROTEIN-RELATED"/>
    <property type="match status" value="1"/>
</dbReference>
<feature type="compositionally biased region" description="Basic and acidic residues" evidence="2">
    <location>
        <begin position="1"/>
        <end position="17"/>
    </location>
</feature>
<dbReference type="PANTHER" id="PTHR43157:SF31">
    <property type="entry name" value="PHOSPHATIDYLINOSITOL-GLYCAN BIOSYNTHESIS CLASS F PROTEIN"/>
    <property type="match status" value="1"/>
</dbReference>
<dbReference type="SUPFAM" id="SSF51735">
    <property type="entry name" value="NAD(P)-binding Rossmann-fold domains"/>
    <property type="match status" value="1"/>
</dbReference>
<keyword evidence="1" id="KW-0560">Oxidoreductase</keyword>
<dbReference type="AlphaFoldDB" id="A0AA85ERA2"/>
<dbReference type="WBParaSite" id="SRDH1_19830.1">
    <property type="protein sequence ID" value="SRDH1_19830.1"/>
    <property type="gene ID" value="SRDH1_19830"/>
</dbReference>
<evidence type="ECO:0000313" key="3">
    <source>
        <dbReference type="Proteomes" id="UP000050792"/>
    </source>
</evidence>
<dbReference type="Proteomes" id="UP000050792">
    <property type="component" value="Unassembled WGS sequence"/>
</dbReference>
<dbReference type="Gene3D" id="3.40.50.720">
    <property type="entry name" value="NAD(P)-binding Rossmann-like Domain"/>
    <property type="match status" value="1"/>
</dbReference>
<organism evidence="3 4">
    <name type="scientific">Schistosoma rodhaini</name>
    <dbReference type="NCBI Taxonomy" id="6188"/>
    <lineage>
        <taxon>Eukaryota</taxon>
        <taxon>Metazoa</taxon>
        <taxon>Spiralia</taxon>
        <taxon>Lophotrochozoa</taxon>
        <taxon>Platyhelminthes</taxon>
        <taxon>Trematoda</taxon>
        <taxon>Digenea</taxon>
        <taxon>Strigeidida</taxon>
        <taxon>Schistosomatoidea</taxon>
        <taxon>Schistosomatidae</taxon>
        <taxon>Schistosoma</taxon>
    </lineage>
</organism>
<protein>
    <recommendedName>
        <fullName evidence="5">Retinol dehydrogenase 12</fullName>
    </recommendedName>
</protein>
<dbReference type="Pfam" id="PF00106">
    <property type="entry name" value="adh_short"/>
    <property type="match status" value="1"/>
</dbReference>
<keyword evidence="3" id="KW-1185">Reference proteome</keyword>
<feature type="compositionally biased region" description="Low complexity" evidence="2">
    <location>
        <begin position="105"/>
        <end position="119"/>
    </location>
</feature>
<accession>A0AA85ERA2</accession>
<evidence type="ECO:0000256" key="1">
    <source>
        <dbReference type="ARBA" id="ARBA00023002"/>
    </source>
</evidence>
<feature type="region of interest" description="Disordered" evidence="2">
    <location>
        <begin position="1"/>
        <end position="125"/>
    </location>
</feature>
<dbReference type="GO" id="GO:0016491">
    <property type="term" value="F:oxidoreductase activity"/>
    <property type="evidence" value="ECO:0007669"/>
    <property type="project" value="UniProtKB-KW"/>
</dbReference>
<proteinExistence type="predicted"/>
<evidence type="ECO:0000256" key="2">
    <source>
        <dbReference type="SAM" id="MobiDB-lite"/>
    </source>
</evidence>